<organism evidence="7 8">
    <name type="scientific">Geochorda subterranea</name>
    <dbReference type="NCBI Taxonomy" id="3109564"/>
    <lineage>
        <taxon>Bacteria</taxon>
        <taxon>Bacillati</taxon>
        <taxon>Bacillota</taxon>
        <taxon>Limnochordia</taxon>
        <taxon>Limnochordales</taxon>
        <taxon>Geochordaceae</taxon>
        <taxon>Geochorda</taxon>
    </lineage>
</organism>
<accession>A0ABZ1BQP9</accession>
<reference evidence="8" key="1">
    <citation type="submission" date="2023-12" db="EMBL/GenBank/DDBJ databases">
        <title>Novel isolates from deep terrestrial aquifers shed light on the physiology and ecology of the class Limnochordia.</title>
        <authorList>
            <person name="Karnachuk O.V."/>
            <person name="Lukina A.P."/>
            <person name="Avakyan M.R."/>
            <person name="Kadnikov V."/>
            <person name="Begmatov S."/>
            <person name="Beletsky A.V."/>
            <person name="Mardanov A.V."/>
            <person name="Ravin N.V."/>
        </authorList>
    </citation>
    <scope>NUCLEOTIDE SEQUENCE [LARGE SCALE GENOMIC DNA]</scope>
    <source>
        <strain evidence="8">LN</strain>
    </source>
</reference>
<dbReference type="InterPro" id="IPR009057">
    <property type="entry name" value="Homeodomain-like_sf"/>
</dbReference>
<evidence type="ECO:0000256" key="4">
    <source>
        <dbReference type="ARBA" id="ARBA00023163"/>
    </source>
</evidence>
<evidence type="ECO:0000256" key="3">
    <source>
        <dbReference type="ARBA" id="ARBA00023125"/>
    </source>
</evidence>
<dbReference type="Gene3D" id="1.10.357.10">
    <property type="entry name" value="Tetracycline Repressor, domain 2"/>
    <property type="match status" value="1"/>
</dbReference>
<dbReference type="Pfam" id="PF00440">
    <property type="entry name" value="TetR_N"/>
    <property type="match status" value="1"/>
</dbReference>
<dbReference type="Pfam" id="PF17932">
    <property type="entry name" value="TetR_C_24"/>
    <property type="match status" value="1"/>
</dbReference>
<dbReference type="PANTHER" id="PTHR30055">
    <property type="entry name" value="HTH-TYPE TRANSCRIPTIONAL REGULATOR RUTR"/>
    <property type="match status" value="1"/>
</dbReference>
<dbReference type="Proteomes" id="UP001333102">
    <property type="component" value="Chromosome"/>
</dbReference>
<feature type="domain" description="HTH tetR-type" evidence="6">
    <location>
        <begin position="3"/>
        <end position="63"/>
    </location>
</feature>
<sequence>MAKERRQQIVEAAARIFNEQGYHRASMAEIASAVGMLKGSLYYYFQSKDELLFEVILTPLQKLVDALESVGRSELPATEAVRQAIRRHVVMSAEYYPTLAVIAQERFDFLGEPYRSRIMALHRRYRQLWLDLLRRGAADGQLRGDLDPSLATFAILGMCNWMHRWYRPDGPASAEAIADAFASLVLHGLRASGAAPGPAADGQGPETDGARP</sequence>
<feature type="DNA-binding region" description="H-T-H motif" evidence="5">
    <location>
        <begin position="26"/>
        <end position="45"/>
    </location>
</feature>
<evidence type="ECO:0000256" key="1">
    <source>
        <dbReference type="ARBA" id="ARBA00022491"/>
    </source>
</evidence>
<dbReference type="PROSITE" id="PS50977">
    <property type="entry name" value="HTH_TETR_2"/>
    <property type="match status" value="1"/>
</dbReference>
<keyword evidence="8" id="KW-1185">Reference proteome</keyword>
<protein>
    <submittedName>
        <fullName evidence="7">TetR/AcrR family transcriptional regulator</fullName>
    </submittedName>
</protein>
<proteinExistence type="predicted"/>
<keyword evidence="2" id="KW-0805">Transcription regulation</keyword>
<gene>
    <name evidence="7" type="ORF">VLY81_02410</name>
</gene>
<dbReference type="EMBL" id="CP141614">
    <property type="protein sequence ID" value="WRP15049.1"/>
    <property type="molecule type" value="Genomic_DNA"/>
</dbReference>
<dbReference type="PANTHER" id="PTHR30055:SF175">
    <property type="entry name" value="HTH-TYPE TRANSCRIPTIONAL REPRESSOR KSTR2"/>
    <property type="match status" value="1"/>
</dbReference>
<dbReference type="InterPro" id="IPR001647">
    <property type="entry name" value="HTH_TetR"/>
</dbReference>
<name>A0ABZ1BQP9_9FIRM</name>
<dbReference type="InterPro" id="IPR050109">
    <property type="entry name" value="HTH-type_TetR-like_transc_reg"/>
</dbReference>
<keyword evidence="4" id="KW-0804">Transcription</keyword>
<dbReference type="Gene3D" id="1.10.10.60">
    <property type="entry name" value="Homeodomain-like"/>
    <property type="match status" value="1"/>
</dbReference>
<dbReference type="RefSeq" id="WP_324669438.1">
    <property type="nucleotide sequence ID" value="NZ_CP141614.1"/>
</dbReference>
<dbReference type="SUPFAM" id="SSF46689">
    <property type="entry name" value="Homeodomain-like"/>
    <property type="match status" value="1"/>
</dbReference>
<dbReference type="PRINTS" id="PR00455">
    <property type="entry name" value="HTHTETR"/>
</dbReference>
<dbReference type="InterPro" id="IPR041490">
    <property type="entry name" value="KstR2_TetR_C"/>
</dbReference>
<keyword evidence="3 5" id="KW-0238">DNA-binding</keyword>
<evidence type="ECO:0000313" key="8">
    <source>
        <dbReference type="Proteomes" id="UP001333102"/>
    </source>
</evidence>
<evidence type="ECO:0000313" key="7">
    <source>
        <dbReference type="EMBL" id="WRP15049.1"/>
    </source>
</evidence>
<evidence type="ECO:0000256" key="5">
    <source>
        <dbReference type="PROSITE-ProRule" id="PRU00335"/>
    </source>
</evidence>
<dbReference type="InterPro" id="IPR036271">
    <property type="entry name" value="Tet_transcr_reg_TetR-rel_C_sf"/>
</dbReference>
<evidence type="ECO:0000256" key="2">
    <source>
        <dbReference type="ARBA" id="ARBA00023015"/>
    </source>
</evidence>
<dbReference type="SUPFAM" id="SSF48498">
    <property type="entry name" value="Tetracyclin repressor-like, C-terminal domain"/>
    <property type="match status" value="1"/>
</dbReference>
<evidence type="ECO:0000259" key="6">
    <source>
        <dbReference type="PROSITE" id="PS50977"/>
    </source>
</evidence>
<keyword evidence="1" id="KW-0678">Repressor</keyword>